<dbReference type="InterPro" id="IPR017871">
    <property type="entry name" value="ABC_transporter-like_CS"/>
</dbReference>
<feature type="transmembrane region" description="Helical" evidence="8">
    <location>
        <begin position="130"/>
        <end position="151"/>
    </location>
</feature>
<dbReference type="SMART" id="SM00382">
    <property type="entry name" value="AAA"/>
    <property type="match status" value="2"/>
</dbReference>
<feature type="transmembrane region" description="Helical" evidence="8">
    <location>
        <begin position="163"/>
        <end position="185"/>
    </location>
</feature>
<dbReference type="GO" id="GO:0016887">
    <property type="term" value="F:ATP hydrolysis activity"/>
    <property type="evidence" value="ECO:0007669"/>
    <property type="project" value="InterPro"/>
</dbReference>
<dbReference type="Gene3D" id="1.20.1560.10">
    <property type="entry name" value="ABC transporter type 1, transmembrane domain"/>
    <property type="match status" value="3"/>
</dbReference>
<dbReference type="InterPro" id="IPR050173">
    <property type="entry name" value="ABC_transporter_C-like"/>
</dbReference>
<dbReference type="FunFam" id="3.40.50.300:FF:000482">
    <property type="entry name" value="Multidrug resistance-associated protein member 4"/>
    <property type="match status" value="1"/>
</dbReference>
<feature type="transmembrane region" description="Helical" evidence="8">
    <location>
        <begin position="1131"/>
        <end position="1152"/>
    </location>
</feature>
<feature type="domain" description="ABC transmembrane type-1" evidence="10">
    <location>
        <begin position="234"/>
        <end position="500"/>
    </location>
</feature>
<dbReference type="OrthoDB" id="6500128at2759"/>
<keyword evidence="5" id="KW-0067">ATP-binding</keyword>
<feature type="transmembrane region" description="Helical" evidence="8">
    <location>
        <begin position="336"/>
        <end position="359"/>
    </location>
</feature>
<evidence type="ECO:0000313" key="11">
    <source>
        <dbReference type="EMBL" id="KAF0769823.1"/>
    </source>
</evidence>
<feature type="domain" description="ABC transporter" evidence="9">
    <location>
        <begin position="569"/>
        <end position="792"/>
    </location>
</feature>
<accession>A0A6G0ZG86</accession>
<evidence type="ECO:0000259" key="10">
    <source>
        <dbReference type="PROSITE" id="PS50929"/>
    </source>
</evidence>
<dbReference type="FunFam" id="1.20.1560.10:FF:000014">
    <property type="entry name" value="Multidrug resistance-associated protein member 4"/>
    <property type="match status" value="1"/>
</dbReference>
<evidence type="ECO:0000259" key="9">
    <source>
        <dbReference type="PROSITE" id="PS50893"/>
    </source>
</evidence>
<dbReference type="CDD" id="cd03250">
    <property type="entry name" value="ABCC_MRP_domain1"/>
    <property type="match status" value="1"/>
</dbReference>
<dbReference type="PROSITE" id="PS00211">
    <property type="entry name" value="ABC_TRANSPORTER_1"/>
    <property type="match status" value="1"/>
</dbReference>
<dbReference type="Proteomes" id="UP000478052">
    <property type="component" value="Unassembled WGS sequence"/>
</dbReference>
<feature type="transmembrane region" description="Helical" evidence="8">
    <location>
        <begin position="1158"/>
        <end position="1180"/>
    </location>
</feature>
<protein>
    <submittedName>
        <fullName evidence="11">Putative multidrug resistance-associated protein lethal(2)03659 isoform X4</fullName>
    </submittedName>
</protein>
<keyword evidence="3 8" id="KW-0812">Transmembrane</keyword>
<dbReference type="InterPro" id="IPR003439">
    <property type="entry name" value="ABC_transporter-like_ATP-bd"/>
</dbReference>
<organism evidence="11 12">
    <name type="scientific">Aphis craccivora</name>
    <name type="common">Cowpea aphid</name>
    <dbReference type="NCBI Taxonomy" id="307492"/>
    <lineage>
        <taxon>Eukaryota</taxon>
        <taxon>Metazoa</taxon>
        <taxon>Ecdysozoa</taxon>
        <taxon>Arthropoda</taxon>
        <taxon>Hexapoda</taxon>
        <taxon>Insecta</taxon>
        <taxon>Pterygota</taxon>
        <taxon>Neoptera</taxon>
        <taxon>Paraneoptera</taxon>
        <taxon>Hemiptera</taxon>
        <taxon>Sternorrhyncha</taxon>
        <taxon>Aphidomorpha</taxon>
        <taxon>Aphidoidea</taxon>
        <taxon>Aphididae</taxon>
        <taxon>Aphidini</taxon>
        <taxon>Aphis</taxon>
        <taxon>Aphis</taxon>
    </lineage>
</organism>
<keyword evidence="2" id="KW-0813">Transport</keyword>
<dbReference type="InterPro" id="IPR003593">
    <property type="entry name" value="AAA+_ATPase"/>
</dbReference>
<evidence type="ECO:0000256" key="3">
    <source>
        <dbReference type="ARBA" id="ARBA00022692"/>
    </source>
</evidence>
<dbReference type="FunFam" id="1.20.1560.10:FF:000026">
    <property type="entry name" value="Multidrug resistance-associated protein lethal(2)03659"/>
    <property type="match status" value="1"/>
</dbReference>
<keyword evidence="7 8" id="KW-0472">Membrane</keyword>
<feature type="transmembrane region" description="Helical" evidence="8">
    <location>
        <begin position="262"/>
        <end position="281"/>
    </location>
</feature>
<evidence type="ECO:0000256" key="7">
    <source>
        <dbReference type="ARBA" id="ARBA00023136"/>
    </source>
</evidence>
<dbReference type="Pfam" id="PF00664">
    <property type="entry name" value="ABC_membrane"/>
    <property type="match status" value="2"/>
</dbReference>
<name>A0A6G0ZG86_APHCR</name>
<evidence type="ECO:0000256" key="2">
    <source>
        <dbReference type="ARBA" id="ARBA00022448"/>
    </source>
</evidence>
<dbReference type="InterPro" id="IPR027417">
    <property type="entry name" value="P-loop_NTPase"/>
</dbReference>
<evidence type="ECO:0000313" key="12">
    <source>
        <dbReference type="Proteomes" id="UP000478052"/>
    </source>
</evidence>
<dbReference type="Gene3D" id="3.40.50.300">
    <property type="entry name" value="P-loop containing nucleotide triphosphate hydrolases"/>
    <property type="match status" value="2"/>
</dbReference>
<dbReference type="PROSITE" id="PS50929">
    <property type="entry name" value="ABC_TM1F"/>
    <property type="match status" value="2"/>
</dbReference>
<evidence type="ECO:0000256" key="1">
    <source>
        <dbReference type="ARBA" id="ARBA00004141"/>
    </source>
</evidence>
<feature type="domain" description="ABC transmembrane type-1" evidence="10">
    <location>
        <begin position="876"/>
        <end position="1188"/>
    </location>
</feature>
<feature type="transmembrane region" description="Helical" evidence="8">
    <location>
        <begin position="93"/>
        <end position="110"/>
    </location>
</feature>
<feature type="transmembrane region" description="Helical" evidence="8">
    <location>
        <begin position="232"/>
        <end position="250"/>
    </location>
</feature>
<dbReference type="SUPFAM" id="SSF90123">
    <property type="entry name" value="ABC transporter transmembrane region"/>
    <property type="match status" value="3"/>
</dbReference>
<keyword evidence="12" id="KW-1185">Reference proteome</keyword>
<feature type="transmembrane region" description="Helical" evidence="8">
    <location>
        <begin position="448"/>
        <end position="471"/>
    </location>
</feature>
<keyword evidence="4" id="KW-0547">Nucleotide-binding</keyword>
<dbReference type="PROSITE" id="PS50893">
    <property type="entry name" value="ABC_TRANSPORTER_2"/>
    <property type="match status" value="1"/>
</dbReference>
<dbReference type="InterPro" id="IPR011527">
    <property type="entry name" value="ABC1_TM_dom"/>
</dbReference>
<comment type="subcellular location">
    <subcellularLocation>
        <location evidence="1">Membrane</location>
        <topology evidence="1">Multi-pass membrane protein</topology>
    </subcellularLocation>
</comment>
<dbReference type="EMBL" id="VUJU01000528">
    <property type="protein sequence ID" value="KAF0769823.1"/>
    <property type="molecule type" value="Genomic_DNA"/>
</dbReference>
<dbReference type="InterPro" id="IPR036640">
    <property type="entry name" value="ABC1_TM_sf"/>
</dbReference>
<dbReference type="GO" id="GO:0016020">
    <property type="term" value="C:membrane"/>
    <property type="evidence" value="ECO:0007669"/>
    <property type="project" value="UniProtKB-SubCell"/>
</dbReference>
<dbReference type="SUPFAM" id="SSF52540">
    <property type="entry name" value="P-loop containing nucleoside triphosphate hydrolases"/>
    <property type="match status" value="2"/>
</dbReference>
<proteinExistence type="predicted"/>
<dbReference type="GO" id="GO:0140359">
    <property type="term" value="F:ABC-type transporter activity"/>
    <property type="evidence" value="ECO:0007669"/>
    <property type="project" value="InterPro"/>
</dbReference>
<feature type="transmembrane region" description="Helical" evidence="8">
    <location>
        <begin position="948"/>
        <end position="974"/>
    </location>
</feature>
<gene>
    <name evidence="11" type="ORF">FWK35_00005976</name>
</gene>
<evidence type="ECO:0000256" key="4">
    <source>
        <dbReference type="ARBA" id="ARBA00022741"/>
    </source>
</evidence>
<evidence type="ECO:0000256" key="6">
    <source>
        <dbReference type="ARBA" id="ARBA00022989"/>
    </source>
</evidence>
<dbReference type="PANTHER" id="PTHR24223">
    <property type="entry name" value="ATP-BINDING CASSETTE SUB-FAMILY C"/>
    <property type="match status" value="1"/>
</dbReference>
<dbReference type="FunFam" id="3.40.50.300:FF:000163">
    <property type="entry name" value="Multidrug resistance-associated protein member 4"/>
    <property type="match status" value="1"/>
</dbReference>
<reference evidence="11 12" key="1">
    <citation type="submission" date="2019-08" db="EMBL/GenBank/DDBJ databases">
        <title>Whole genome of Aphis craccivora.</title>
        <authorList>
            <person name="Voronova N.V."/>
            <person name="Shulinski R.S."/>
            <person name="Bandarenka Y.V."/>
            <person name="Zhorov D.G."/>
            <person name="Warner D."/>
        </authorList>
    </citation>
    <scope>NUCLEOTIDE SEQUENCE [LARGE SCALE GENOMIC DNA]</scope>
    <source>
        <strain evidence="11">180601</strain>
        <tissue evidence="11">Whole Body</tissue>
    </source>
</reference>
<keyword evidence="6 8" id="KW-1133">Transmembrane helix</keyword>
<dbReference type="GO" id="GO:0005524">
    <property type="term" value="F:ATP binding"/>
    <property type="evidence" value="ECO:0007669"/>
    <property type="project" value="UniProtKB-KW"/>
</dbReference>
<dbReference type="Pfam" id="PF00005">
    <property type="entry name" value="ABC_tran"/>
    <property type="match status" value="2"/>
</dbReference>
<feature type="transmembrane region" description="Helical" evidence="8">
    <location>
        <begin position="1045"/>
        <end position="1065"/>
    </location>
</feature>
<sequence>MDAGFKEERPSHPRAKANIFQILTFGWTLKLFKTGRKRDLEVNDLYTTLNDHSSATLGNELEKKWRIELAKAKQTNRQPSLLRALLQMFGPKLMLYGFLLSIVEIVLRMIQPISIGYLIGHFDSPSTTDLYTAIVAAISLLLSSLLCTIGMHQYMLGQVEIGFKIRVAVTTIIYSKPIFLGRIIAQFEPDIPSDQSSHLGIVYGICLLGVVAFKTFGFTAYDMLTTHMGMKMRVSTMSQPLLIGGLLAYFDPDESRQSDLEHAYIYAFGLVLSMFATLILYHSTQLEIIHCGMKMRVACCSTIFYKALRLSKTALGETTVGQVVNLLSNDVNRFDIAVIFLHYLWIGPLETIVVTYFLWQEVGVSSIFGVGALLMFIPLQGWLGKKTSELRLKTAIRTDERVRLMNEIISGIQVIKMYTWEKPFAYLVQYARKKEIQQIKGSSYIRGVLLSFIVFHTRIALFFSILSYVLLGNFITAQKVFVITSYYNILRTTMTVFFPQGIGQIAEMLISIKRLQNFLLYEEKDTQVANRSKADKASNGVRKPIIVNDNDTSSLDDHNDPEQLDNLGIVVSNATAKWTDAQTENSLENINLTVKPGRLVAVIGPVGAGKSSLLHAILRELPLSEGNISVRGVVSYASQEPWLFAGSVQQNILFGLPMDKERYRKVIKVCALKTDFEQFPYGDRTIVGERGVSLSGGQRARINLARAIYKPADIYLLDDPLSAVDTHVGKHLFEICIKGYLKEKTCILITHQLQYLTKVDQIVLMENANILAEGSYQELQASGLDFTKLLGSLVETTAVSDNESSSKHASTHTLSPRTILSRQVSIQSVASSIDESKLGTQEEPIEVAETRSSGNISLTVYSSYFSAGGNVCKISFLLFMCVFTQVLASGGDYWITYWVNLEELVFRNTSSVKDSILTPTDNNNTTTSTTSGISDKLLWWTISRQTCVIVFAVLTFSMILSTLIRSATFVSVCMRASMNLHNKMFNAITRATMYFFNTNSSGRILNRFSKDMGAIDEMLPVALMDCIQIGLTLLGIIIVVGLVNVYLMIPTFIVGIVFYKIRVFYLSTSRSVKRLEGVTRSPVFAHLNASLQGLTTIRAFEAEQILSKEFDNHQDLHSSAWYLFISSSRAFGFWLDMVCLVYISVVTFSFLIMGSNTFGGNVGLAITQAIGLTGMFQWGMRQSAELENQMTSVERVLEYTNAPQESALESPPEKKPPKEWPQKGQIIFKNFYLRYSQDSPHVLKDLNIKIESMEKIGIVGRTGAGKSSLIGALFRLAVNEGSILVDDLDINDLGLHELRSKLSIIPQEPVLFSGTMRKNLDPFDEYPDHALWNALDEVELKDAVEDLPGGLNSKMSEGGSNFSVGQRQLVCLARAIVRNNKVLVLDEATANVDPQ</sequence>
<comment type="caution">
    <text evidence="11">The sequence shown here is derived from an EMBL/GenBank/DDBJ whole genome shotgun (WGS) entry which is preliminary data.</text>
</comment>
<evidence type="ECO:0000256" key="8">
    <source>
        <dbReference type="SAM" id="Phobius"/>
    </source>
</evidence>
<feature type="transmembrane region" description="Helical" evidence="8">
    <location>
        <begin position="365"/>
        <end position="383"/>
    </location>
</feature>
<dbReference type="PANTHER" id="PTHR24223:SF448">
    <property type="entry name" value="FI20146P1-RELATED"/>
    <property type="match status" value="1"/>
</dbReference>
<evidence type="ECO:0000256" key="5">
    <source>
        <dbReference type="ARBA" id="ARBA00022840"/>
    </source>
</evidence>
<feature type="transmembrane region" description="Helical" evidence="8">
    <location>
        <begin position="197"/>
        <end position="220"/>
    </location>
</feature>
<dbReference type="CDD" id="cd03244">
    <property type="entry name" value="ABCC_MRP_domain2"/>
    <property type="match status" value="1"/>
</dbReference>